<protein>
    <submittedName>
        <fullName evidence="1">Uncharacterized protein</fullName>
    </submittedName>
</protein>
<sequence length="72" mass="7940">MNLDTFGTYRVAVFELERATELAERQRMIAERAGVVAKDGVWRRMMRRLAAHRTAASSADCPAGARCALADA</sequence>
<evidence type="ECO:0000313" key="1">
    <source>
        <dbReference type="EMBL" id="GLC84232.1"/>
    </source>
</evidence>
<comment type="caution">
    <text evidence="1">The sequence shown here is derived from an EMBL/GenBank/DDBJ whole genome shotgun (WGS) entry which is preliminary data.</text>
</comment>
<dbReference type="RefSeq" id="WP_285631745.1">
    <property type="nucleotide sequence ID" value="NZ_BAAAUK010000003.1"/>
</dbReference>
<accession>A0ABQ5NEL7</accession>
<dbReference type="Proteomes" id="UP001165068">
    <property type="component" value="Unassembled WGS sequence"/>
</dbReference>
<proteinExistence type="predicted"/>
<organism evidence="1 2">
    <name type="scientific">Microbacterium arabinogalactanolyticum</name>
    <dbReference type="NCBI Taxonomy" id="69365"/>
    <lineage>
        <taxon>Bacteria</taxon>
        <taxon>Bacillati</taxon>
        <taxon>Actinomycetota</taxon>
        <taxon>Actinomycetes</taxon>
        <taxon>Micrococcales</taxon>
        <taxon>Microbacteriaceae</taxon>
        <taxon>Microbacterium</taxon>
    </lineage>
</organism>
<name>A0ABQ5NEL7_9MICO</name>
<gene>
    <name evidence="1" type="ORF">MIAR_08200</name>
</gene>
<dbReference type="EMBL" id="BRZC01000003">
    <property type="protein sequence ID" value="GLC84232.1"/>
    <property type="molecule type" value="Genomic_DNA"/>
</dbReference>
<evidence type="ECO:0000313" key="2">
    <source>
        <dbReference type="Proteomes" id="UP001165068"/>
    </source>
</evidence>
<keyword evidence="2" id="KW-1185">Reference proteome</keyword>
<reference evidence="1" key="1">
    <citation type="submission" date="2022-08" db="EMBL/GenBank/DDBJ databases">
        <title>Draft genome sequence of Microbacterium arabinogalactanolyticum JCM 9171.</title>
        <authorList>
            <person name="Fujita K."/>
            <person name="Ishiwata A."/>
            <person name="Fushinobu S."/>
        </authorList>
    </citation>
    <scope>NUCLEOTIDE SEQUENCE</scope>
    <source>
        <strain evidence="1">JCM 9171</strain>
    </source>
</reference>